<evidence type="ECO:0000256" key="9">
    <source>
        <dbReference type="ARBA" id="ARBA00023204"/>
    </source>
</evidence>
<evidence type="ECO:0000256" key="4">
    <source>
        <dbReference type="ARBA" id="ARBA00022741"/>
    </source>
</evidence>
<dbReference type="RefSeq" id="XP_010796118.1">
    <property type="nucleotide sequence ID" value="XM_010797816.1"/>
</dbReference>
<dbReference type="Proteomes" id="UP000504611">
    <property type="component" value="Unplaced"/>
</dbReference>
<dbReference type="GO" id="GO:0000724">
    <property type="term" value="P:double-strand break repair via homologous recombination"/>
    <property type="evidence" value="ECO:0007669"/>
    <property type="project" value="TreeGrafter"/>
</dbReference>
<evidence type="ECO:0000256" key="5">
    <source>
        <dbReference type="ARBA" id="ARBA00022763"/>
    </source>
</evidence>
<feature type="coiled-coil region" evidence="11">
    <location>
        <begin position="41"/>
        <end position="95"/>
    </location>
</feature>
<proteinExistence type="predicted"/>
<keyword evidence="9" id="KW-0234">DNA repair</keyword>
<dbReference type="GeneID" id="104968239"/>
<dbReference type="GO" id="GO:0035861">
    <property type="term" value="C:site of double-strand break"/>
    <property type="evidence" value="ECO:0007669"/>
    <property type="project" value="TreeGrafter"/>
</dbReference>
<dbReference type="GO" id="GO:0005634">
    <property type="term" value="C:nucleus"/>
    <property type="evidence" value="ECO:0007669"/>
    <property type="project" value="UniProtKB-SubCell"/>
</dbReference>
<feature type="non-terminal residue" evidence="14">
    <location>
        <position position="1"/>
    </location>
</feature>
<evidence type="ECO:0000256" key="2">
    <source>
        <dbReference type="ARBA" id="ARBA00004286"/>
    </source>
</evidence>
<dbReference type="PANTHER" id="PTHR19306:SF8">
    <property type="entry name" value="STRUCTURAL MAINTENANCE OF CHROMOSOMES PROTEIN 6 ISOFORM X4"/>
    <property type="match status" value="1"/>
</dbReference>
<accession>A0A6I9Q7Q4</accession>
<keyword evidence="3" id="KW-0158">Chromosome</keyword>
<evidence type="ECO:0000313" key="14">
    <source>
        <dbReference type="RefSeq" id="XP_010796118.1"/>
    </source>
</evidence>
<dbReference type="GO" id="GO:0005524">
    <property type="term" value="F:ATP binding"/>
    <property type="evidence" value="ECO:0007669"/>
    <property type="project" value="UniProtKB-KW"/>
</dbReference>
<evidence type="ECO:0000256" key="1">
    <source>
        <dbReference type="ARBA" id="ARBA00004123"/>
    </source>
</evidence>
<dbReference type="AlphaFoldDB" id="A0A6I9Q7Q4"/>
<evidence type="ECO:0000256" key="10">
    <source>
        <dbReference type="ARBA" id="ARBA00023242"/>
    </source>
</evidence>
<dbReference type="GO" id="GO:0003697">
    <property type="term" value="F:single-stranded DNA binding"/>
    <property type="evidence" value="ECO:0007669"/>
    <property type="project" value="TreeGrafter"/>
</dbReference>
<protein>
    <submittedName>
        <fullName evidence="14">Structural maintenance of chromosomes protein 6-like</fullName>
    </submittedName>
</protein>
<dbReference type="GO" id="GO:0003684">
    <property type="term" value="F:damaged DNA binding"/>
    <property type="evidence" value="ECO:0007669"/>
    <property type="project" value="TreeGrafter"/>
</dbReference>
<keyword evidence="10" id="KW-0539">Nucleus</keyword>
<gene>
    <name evidence="14" type="primary">LOC104968239</name>
</gene>
<evidence type="ECO:0000256" key="6">
    <source>
        <dbReference type="ARBA" id="ARBA00022840"/>
    </source>
</evidence>
<evidence type="ECO:0000256" key="8">
    <source>
        <dbReference type="ARBA" id="ARBA00023172"/>
    </source>
</evidence>
<dbReference type="PANTHER" id="PTHR19306">
    <property type="entry name" value="STRUCTURAL MAINTENANCE OF CHROMOSOMES 5,6 SMC5, SMC6"/>
    <property type="match status" value="1"/>
</dbReference>
<dbReference type="GO" id="GO:0030915">
    <property type="term" value="C:Smc5-Smc6 complex"/>
    <property type="evidence" value="ECO:0007669"/>
    <property type="project" value="TreeGrafter"/>
</dbReference>
<evidence type="ECO:0000313" key="13">
    <source>
        <dbReference type="Proteomes" id="UP000504611"/>
    </source>
</evidence>
<evidence type="ECO:0000256" key="7">
    <source>
        <dbReference type="ARBA" id="ARBA00023054"/>
    </source>
</evidence>
<comment type="subcellular location">
    <subcellularLocation>
        <location evidence="2">Chromosome</location>
    </subcellularLocation>
    <subcellularLocation>
        <location evidence="1">Nucleus</location>
    </subcellularLocation>
</comment>
<reference evidence="14" key="1">
    <citation type="submission" date="2025-08" db="UniProtKB">
        <authorList>
            <consortium name="RefSeq"/>
        </authorList>
    </citation>
    <scope>IDENTIFICATION</scope>
    <source>
        <tissue evidence="14">Muscle</tissue>
    </source>
</reference>
<sequence length="217" mass="25776">ALKDLKLDFLQKKERFETLHSFSDMKELLPSLQRHMAWSLVRDKEQFVQRLKEDVEKEESNQKHQENLKLCQTKLTAAEQKLRGVRSRIESVTQEQEALSEGHLRLKEQLKVVSKEHNEQEIVYFRALNKFKESEREQNFLQEKINKTRTSLSVSKDGETEYSKQQKRIVSLRKQLEELEETHSQLKRGNKERASGAVHRKRGARQTQVRQFCFNNV</sequence>
<keyword evidence="7 11" id="KW-0175">Coiled coil</keyword>
<dbReference type="OrthoDB" id="10072614at2759"/>
<evidence type="ECO:0000256" key="11">
    <source>
        <dbReference type="SAM" id="Coils"/>
    </source>
</evidence>
<feature type="region of interest" description="Disordered" evidence="12">
    <location>
        <begin position="181"/>
        <end position="203"/>
    </location>
</feature>
<keyword evidence="6" id="KW-0067">ATP-binding</keyword>
<evidence type="ECO:0000256" key="12">
    <source>
        <dbReference type="SAM" id="MobiDB-lite"/>
    </source>
</evidence>
<name>A0A6I9Q7Q4_9TELE</name>
<evidence type="ECO:0000256" key="3">
    <source>
        <dbReference type="ARBA" id="ARBA00022454"/>
    </source>
</evidence>
<keyword evidence="8" id="KW-0233">DNA recombination</keyword>
<dbReference type="KEGG" id="ncc:104968239"/>
<keyword evidence="13" id="KW-1185">Reference proteome</keyword>
<keyword evidence="4" id="KW-0547">Nucleotide-binding</keyword>
<feature type="compositionally biased region" description="Basic and acidic residues" evidence="12">
    <location>
        <begin position="181"/>
        <end position="194"/>
    </location>
</feature>
<organism evidence="13 14">
    <name type="scientific">Notothenia coriiceps</name>
    <name type="common">black rockcod</name>
    <dbReference type="NCBI Taxonomy" id="8208"/>
    <lineage>
        <taxon>Eukaryota</taxon>
        <taxon>Metazoa</taxon>
        <taxon>Chordata</taxon>
        <taxon>Craniata</taxon>
        <taxon>Vertebrata</taxon>
        <taxon>Euteleostomi</taxon>
        <taxon>Actinopterygii</taxon>
        <taxon>Neopterygii</taxon>
        <taxon>Teleostei</taxon>
        <taxon>Neoteleostei</taxon>
        <taxon>Acanthomorphata</taxon>
        <taxon>Eupercaria</taxon>
        <taxon>Perciformes</taxon>
        <taxon>Notothenioidei</taxon>
        <taxon>Nototheniidae</taxon>
        <taxon>Notothenia</taxon>
    </lineage>
</organism>
<keyword evidence="5" id="KW-0227">DNA damage</keyword>